<dbReference type="AlphaFoldDB" id="L9X4B0"/>
<keyword evidence="2" id="KW-1185">Reference proteome</keyword>
<dbReference type="Proteomes" id="UP000011688">
    <property type="component" value="Unassembled WGS sequence"/>
</dbReference>
<comment type="caution">
    <text evidence="1">The sequence shown here is derived from an EMBL/GenBank/DDBJ whole genome shotgun (WGS) entry which is preliminary data.</text>
</comment>
<accession>L9X4B0</accession>
<reference evidence="1 2" key="1">
    <citation type="journal article" date="2014" name="PLoS Genet.">
        <title>Phylogenetically driven sequencing of extremely halophilic archaea reveals strategies for static and dynamic osmo-response.</title>
        <authorList>
            <person name="Becker E.A."/>
            <person name="Seitzer P.M."/>
            <person name="Tritt A."/>
            <person name="Larsen D."/>
            <person name="Krusor M."/>
            <person name="Yao A.I."/>
            <person name="Wu D."/>
            <person name="Madern D."/>
            <person name="Eisen J.A."/>
            <person name="Darling A.E."/>
            <person name="Facciotti M.T."/>
        </authorList>
    </citation>
    <scope>NUCLEOTIDE SEQUENCE [LARGE SCALE GENOMIC DNA]</scope>
    <source>
        <strain evidence="1 2">DSM 10524</strain>
    </source>
</reference>
<gene>
    <name evidence="1" type="ORF">C491_15202</name>
</gene>
<sequence>MRELPTCMVRNLCSRDEMKAIVLVAMCNSRMWFGNTVGLVGRLPLGLSDNPVISGRCLLESCVHIADFAFDLCFDIPFVVRTRLNVFYPIGIVYLWCIRFHRLLWVENGVYLFVRDINRSDSFVSCLAICGCYSSDWITHIAHFSSENA</sequence>
<proteinExistence type="predicted"/>
<dbReference type="EMBL" id="AOIB01000028">
    <property type="protein sequence ID" value="ELY56306.1"/>
    <property type="molecule type" value="Genomic_DNA"/>
</dbReference>
<evidence type="ECO:0000313" key="2">
    <source>
        <dbReference type="Proteomes" id="UP000011688"/>
    </source>
</evidence>
<name>L9X4B0_9EURY</name>
<evidence type="ECO:0000313" key="1">
    <source>
        <dbReference type="EMBL" id="ELY56306.1"/>
    </source>
</evidence>
<protein>
    <submittedName>
        <fullName evidence="1">Uncharacterized protein</fullName>
    </submittedName>
</protein>
<organism evidence="1 2">
    <name type="scientific">Natronococcus amylolyticus DSM 10524</name>
    <dbReference type="NCBI Taxonomy" id="1227497"/>
    <lineage>
        <taxon>Archaea</taxon>
        <taxon>Methanobacteriati</taxon>
        <taxon>Methanobacteriota</taxon>
        <taxon>Stenosarchaea group</taxon>
        <taxon>Halobacteria</taxon>
        <taxon>Halobacteriales</taxon>
        <taxon>Natrialbaceae</taxon>
        <taxon>Natronococcus</taxon>
    </lineage>
</organism>